<dbReference type="AlphaFoldDB" id="A0A1H0SVH0"/>
<name>A0A1H0SVH0_9ACTN</name>
<keyword evidence="2" id="KW-1185">Reference proteome</keyword>
<protein>
    <submittedName>
        <fullName evidence="1">Uncharacterized protein</fullName>
    </submittedName>
</protein>
<proteinExistence type="predicted"/>
<organism evidence="1 2">
    <name type="scientific">Nakamurella panacisegetis</name>
    <dbReference type="NCBI Taxonomy" id="1090615"/>
    <lineage>
        <taxon>Bacteria</taxon>
        <taxon>Bacillati</taxon>
        <taxon>Actinomycetota</taxon>
        <taxon>Actinomycetes</taxon>
        <taxon>Nakamurellales</taxon>
        <taxon>Nakamurellaceae</taxon>
        <taxon>Nakamurella</taxon>
    </lineage>
</organism>
<dbReference type="Proteomes" id="UP000198741">
    <property type="component" value="Chromosome I"/>
</dbReference>
<sequence length="213" mass="21131">MRVSASNPDWAYAHEGIYDDRGQLASDYDQVIVNLRTHAVIGPTNVGFCGAGPAASGPIGGYSSVPTRVLRDLGLAACAGSAAASPSGSTTAPGPEPGTPFAQFAGRWGAHESALVVDSSGHGTLTYADLSKCPNCALADAPAGTLTFVLTTSAGGAASGRVTASSDVQVWAVGAPVSVRIVAGSPGQLLQVTIAGKSLLPFCNQTSAGQCGA</sequence>
<gene>
    <name evidence="1" type="ORF">SAMN04515671_4311</name>
</gene>
<evidence type="ECO:0000313" key="2">
    <source>
        <dbReference type="Proteomes" id="UP000198741"/>
    </source>
</evidence>
<dbReference type="EMBL" id="LT629710">
    <property type="protein sequence ID" value="SDP45609.1"/>
    <property type="molecule type" value="Genomic_DNA"/>
</dbReference>
<reference evidence="1 2" key="1">
    <citation type="submission" date="2016-10" db="EMBL/GenBank/DDBJ databases">
        <authorList>
            <person name="de Groot N.N."/>
        </authorList>
    </citation>
    <scope>NUCLEOTIDE SEQUENCE [LARGE SCALE GENOMIC DNA]</scope>
    <source>
        <strain evidence="2">P4-7,KCTC 19426,CECT 7604</strain>
    </source>
</reference>
<evidence type="ECO:0000313" key="1">
    <source>
        <dbReference type="EMBL" id="SDP45609.1"/>
    </source>
</evidence>
<accession>A0A1H0SVH0</accession>